<dbReference type="Pfam" id="PF00172">
    <property type="entry name" value="Zn_clus"/>
    <property type="match status" value="1"/>
</dbReference>
<feature type="domain" description="Zn(2)-C6 fungal-type" evidence="3">
    <location>
        <begin position="197"/>
        <end position="227"/>
    </location>
</feature>
<dbReference type="InterPro" id="IPR021833">
    <property type="entry name" value="DUF3425"/>
</dbReference>
<evidence type="ECO:0000313" key="5">
    <source>
        <dbReference type="Proteomes" id="UP000596902"/>
    </source>
</evidence>
<keyword evidence="1" id="KW-0539">Nucleus</keyword>
<accession>A0A8H7BEN9</accession>
<evidence type="ECO:0000259" key="3">
    <source>
        <dbReference type="PROSITE" id="PS50048"/>
    </source>
</evidence>
<dbReference type="SUPFAM" id="SSF57701">
    <property type="entry name" value="Zn2/Cys6 DNA-binding domain"/>
    <property type="match status" value="1"/>
</dbReference>
<dbReference type="PROSITE" id="PS00463">
    <property type="entry name" value="ZN2_CY6_FUNGAL_1"/>
    <property type="match status" value="1"/>
</dbReference>
<gene>
    <name evidence="4" type="ORF">GT037_000707</name>
</gene>
<dbReference type="RefSeq" id="XP_038791610.1">
    <property type="nucleotide sequence ID" value="XM_038925754.1"/>
</dbReference>
<keyword evidence="5" id="KW-1185">Reference proteome</keyword>
<dbReference type="Pfam" id="PF11905">
    <property type="entry name" value="DUF3425"/>
    <property type="match status" value="1"/>
</dbReference>
<feature type="region of interest" description="Disordered" evidence="2">
    <location>
        <begin position="307"/>
        <end position="363"/>
    </location>
</feature>
<feature type="region of interest" description="Disordered" evidence="2">
    <location>
        <begin position="1"/>
        <end position="21"/>
    </location>
</feature>
<organism evidence="4 5">
    <name type="scientific">Alternaria burnsii</name>
    <dbReference type="NCBI Taxonomy" id="1187904"/>
    <lineage>
        <taxon>Eukaryota</taxon>
        <taxon>Fungi</taxon>
        <taxon>Dikarya</taxon>
        <taxon>Ascomycota</taxon>
        <taxon>Pezizomycotina</taxon>
        <taxon>Dothideomycetes</taxon>
        <taxon>Pleosporomycetidae</taxon>
        <taxon>Pleosporales</taxon>
        <taxon>Pleosporineae</taxon>
        <taxon>Pleosporaceae</taxon>
        <taxon>Alternaria</taxon>
        <taxon>Alternaria sect. Alternaria</taxon>
    </lineage>
</organism>
<dbReference type="EMBL" id="JAAABM010000001">
    <property type="protein sequence ID" value="KAF7681731.1"/>
    <property type="molecule type" value="Genomic_DNA"/>
</dbReference>
<dbReference type="InterPro" id="IPR036864">
    <property type="entry name" value="Zn2-C6_fun-type_DNA-bd_sf"/>
</dbReference>
<dbReference type="PROSITE" id="PS50048">
    <property type="entry name" value="ZN2_CY6_FUNGAL_2"/>
    <property type="match status" value="1"/>
</dbReference>
<dbReference type="PANTHER" id="PTHR37012:SF2">
    <property type="entry name" value="BZIP DOMAIN-CONTAINING PROTEIN-RELATED"/>
    <property type="match status" value="1"/>
</dbReference>
<dbReference type="PANTHER" id="PTHR37012">
    <property type="entry name" value="B-ZIP TRANSCRIPTION FACTOR (EUROFUNG)-RELATED"/>
    <property type="match status" value="1"/>
</dbReference>
<sequence length="593" mass="64981">MPAQSSNSSPGLNYWYGSGSLPDTLEGLPQGSANPRLMRRASEAVGQAQGIQINRFPSLDRLGHISRPPGALPRFVELPNQRPERDRWPFSTTSDGVSSDLRTAQSTSSTTKTEQVSKYRQEPSEWDESQVPLHLDTNQTNLVIRPLAASAAANHKAPLAPKQGLGGALANARGQHQSPIAGTYALRTPRGKITSIACESCRKRKSKCDGVRPKCNTCQSKNLTCVYDVAEDGKTTTQLRAHVRRLAKELDDMKSVVSLLAMAPDRASAANWASELEKNGFAHHSAEEVKKALSVGMFPATAGMPLSEKQESLGPTPALPDADSFGTPNSSEPFTGHTHPMGGSSYGSSSREEREQSQSSLAYSHDNAVDVAVPANPSPLSLEAAANALNKFGFDCAFYRRTKRDLLANGWSEVQIFGRSEIDVDTLLLGFLDPQDAQPVSTWCSRTVNKLLPASPLPVRLASTWLLTKLMRYLIWPSVENMNANPEWLMPPVGKQETSPYDLLIDLVPWPQLRQLLYQHPQEYPVAHIVGLIGVTWPYADDACHYWDIESGYTRMTPLFESTIADLSNWTVDPKVLEIMPQLEGHIPVKPVA</sequence>
<dbReference type="Gene3D" id="4.10.240.10">
    <property type="entry name" value="Zn(2)-C6 fungal-type DNA-binding domain"/>
    <property type="match status" value="1"/>
</dbReference>
<dbReference type="SMART" id="SM00066">
    <property type="entry name" value="GAL4"/>
    <property type="match status" value="1"/>
</dbReference>
<dbReference type="GO" id="GO:0000981">
    <property type="term" value="F:DNA-binding transcription factor activity, RNA polymerase II-specific"/>
    <property type="evidence" value="ECO:0007669"/>
    <property type="project" value="InterPro"/>
</dbReference>
<dbReference type="Proteomes" id="UP000596902">
    <property type="component" value="Unassembled WGS sequence"/>
</dbReference>
<evidence type="ECO:0000256" key="2">
    <source>
        <dbReference type="SAM" id="MobiDB-lite"/>
    </source>
</evidence>
<reference evidence="4" key="2">
    <citation type="submission" date="2020-08" db="EMBL/GenBank/DDBJ databases">
        <title>Draft Genome Sequence of Cumin Blight Pathogen Alternaria burnsii.</title>
        <authorList>
            <person name="Feng Z."/>
        </authorList>
    </citation>
    <scope>NUCLEOTIDE SEQUENCE</scope>
    <source>
        <strain evidence="4">CBS107.38</strain>
    </source>
</reference>
<proteinExistence type="predicted"/>
<reference evidence="4" key="1">
    <citation type="submission" date="2020-01" db="EMBL/GenBank/DDBJ databases">
        <authorList>
            <person name="Feng Z.H.Z."/>
        </authorList>
    </citation>
    <scope>NUCLEOTIDE SEQUENCE</scope>
    <source>
        <strain evidence="4">CBS107.38</strain>
    </source>
</reference>
<dbReference type="AlphaFoldDB" id="A0A8H7BEN9"/>
<evidence type="ECO:0000313" key="4">
    <source>
        <dbReference type="EMBL" id="KAF7681731.1"/>
    </source>
</evidence>
<evidence type="ECO:0000256" key="1">
    <source>
        <dbReference type="ARBA" id="ARBA00023242"/>
    </source>
</evidence>
<dbReference type="InterPro" id="IPR001138">
    <property type="entry name" value="Zn2Cys6_DnaBD"/>
</dbReference>
<protein>
    <submittedName>
        <fullName evidence="4">Bzip transcription factor protein</fullName>
    </submittedName>
</protein>
<dbReference type="GeneID" id="62198932"/>
<feature type="compositionally biased region" description="Polar residues" evidence="2">
    <location>
        <begin position="90"/>
        <end position="114"/>
    </location>
</feature>
<dbReference type="GO" id="GO:0008270">
    <property type="term" value="F:zinc ion binding"/>
    <property type="evidence" value="ECO:0007669"/>
    <property type="project" value="InterPro"/>
</dbReference>
<comment type="caution">
    <text evidence="4">The sequence shown here is derived from an EMBL/GenBank/DDBJ whole genome shotgun (WGS) entry which is preliminary data.</text>
</comment>
<feature type="compositionally biased region" description="Polar residues" evidence="2">
    <location>
        <begin position="1"/>
        <end position="11"/>
    </location>
</feature>
<name>A0A8H7BEN9_9PLEO</name>
<dbReference type="CDD" id="cd00067">
    <property type="entry name" value="GAL4"/>
    <property type="match status" value="1"/>
</dbReference>
<feature type="region of interest" description="Disordered" evidence="2">
    <location>
        <begin position="70"/>
        <end position="128"/>
    </location>
</feature>